<sequence length="92" mass="10565">MSNSGDDFTALESNFPSLELEDKKLNEEFDKCENSSNDFKDFVKLENSIIDFPALKSILPSIETNDEKSYEDFDKCENNSNDDFPPLVSKRE</sequence>
<feature type="region of interest" description="Disordered" evidence="1">
    <location>
        <begin position="69"/>
        <end position="92"/>
    </location>
</feature>
<evidence type="ECO:0000256" key="1">
    <source>
        <dbReference type="SAM" id="MobiDB-lite"/>
    </source>
</evidence>
<name>A0AAE1VAS9_9SOLA</name>
<gene>
    <name evidence="2" type="ORF">RND71_018249</name>
</gene>
<dbReference type="AlphaFoldDB" id="A0AAE1VAS9"/>
<evidence type="ECO:0000313" key="2">
    <source>
        <dbReference type="EMBL" id="KAK4363008.1"/>
    </source>
</evidence>
<reference evidence="2" key="1">
    <citation type="submission" date="2023-12" db="EMBL/GenBank/DDBJ databases">
        <title>Genome assembly of Anisodus tanguticus.</title>
        <authorList>
            <person name="Wang Y.-J."/>
        </authorList>
    </citation>
    <scope>NUCLEOTIDE SEQUENCE</scope>
    <source>
        <strain evidence="2">KB-2021</strain>
        <tissue evidence="2">Leaf</tissue>
    </source>
</reference>
<proteinExistence type="predicted"/>
<protein>
    <submittedName>
        <fullName evidence="2">Uncharacterized protein</fullName>
    </submittedName>
</protein>
<evidence type="ECO:0000313" key="3">
    <source>
        <dbReference type="Proteomes" id="UP001291623"/>
    </source>
</evidence>
<dbReference type="Proteomes" id="UP001291623">
    <property type="component" value="Unassembled WGS sequence"/>
</dbReference>
<comment type="caution">
    <text evidence="2">The sequence shown here is derived from an EMBL/GenBank/DDBJ whole genome shotgun (WGS) entry which is preliminary data.</text>
</comment>
<dbReference type="EMBL" id="JAVYJV010000009">
    <property type="protein sequence ID" value="KAK4363008.1"/>
    <property type="molecule type" value="Genomic_DNA"/>
</dbReference>
<keyword evidence="3" id="KW-1185">Reference proteome</keyword>
<accession>A0AAE1VAS9</accession>
<organism evidence="2 3">
    <name type="scientific">Anisodus tanguticus</name>
    <dbReference type="NCBI Taxonomy" id="243964"/>
    <lineage>
        <taxon>Eukaryota</taxon>
        <taxon>Viridiplantae</taxon>
        <taxon>Streptophyta</taxon>
        <taxon>Embryophyta</taxon>
        <taxon>Tracheophyta</taxon>
        <taxon>Spermatophyta</taxon>
        <taxon>Magnoliopsida</taxon>
        <taxon>eudicotyledons</taxon>
        <taxon>Gunneridae</taxon>
        <taxon>Pentapetalae</taxon>
        <taxon>asterids</taxon>
        <taxon>lamiids</taxon>
        <taxon>Solanales</taxon>
        <taxon>Solanaceae</taxon>
        <taxon>Solanoideae</taxon>
        <taxon>Hyoscyameae</taxon>
        <taxon>Anisodus</taxon>
    </lineage>
</organism>